<dbReference type="RefSeq" id="WP_249097933.1">
    <property type="nucleotide sequence ID" value="NZ_JAMBAQ010000002.1"/>
</dbReference>
<accession>A0ABW8U8P3</accession>
<gene>
    <name evidence="2" type="ORF">ACJHVH_02505</name>
</gene>
<feature type="domain" description="Rhodanese" evidence="1">
    <location>
        <begin position="12"/>
        <end position="100"/>
    </location>
</feature>
<dbReference type="PROSITE" id="PS50206">
    <property type="entry name" value="RHODANESE_3"/>
    <property type="match status" value="1"/>
</dbReference>
<dbReference type="CDD" id="cd00158">
    <property type="entry name" value="RHOD"/>
    <property type="match status" value="1"/>
</dbReference>
<comment type="caution">
    <text evidence="2">The sequence shown here is derived from an EMBL/GenBank/DDBJ whole genome shotgun (WGS) entry which is preliminary data.</text>
</comment>
<proteinExistence type="predicted"/>
<sequence>MISQMDIKDLTPSAEQNIWDVRDEKSYREGHIEYAKNIPLSTINQSLLQTVKGDIYVLCGGGTKAGRACAMLDELDPDRRIIHLTGGTRGAKALGMTIISEQE</sequence>
<protein>
    <submittedName>
        <fullName evidence="2">Rhodanese-like domain-containing protein</fullName>
    </submittedName>
</protein>
<name>A0ABW8U8P3_9GAMM</name>
<evidence type="ECO:0000259" key="1">
    <source>
        <dbReference type="PROSITE" id="PS50206"/>
    </source>
</evidence>
<reference evidence="2 3" key="1">
    <citation type="submission" date="2024-11" db="EMBL/GenBank/DDBJ databases">
        <title>First Report of Moraxella oculi in Brazil in an Infectious Bovine Keratoconjunctivitis Outbreak.</title>
        <authorList>
            <person name="Carvalho C.V."/>
            <person name="Domingues R."/>
            <person name="Coutinho C."/>
            <person name="Honorio N.T.B.S."/>
            <person name="Faza D.R.L.R."/>
            <person name="Carvalho W.A."/>
            <person name="Machado A.B.F."/>
            <person name="Martins M.F."/>
            <person name="Gaspar E.B."/>
        </authorList>
    </citation>
    <scope>NUCLEOTIDE SEQUENCE [LARGE SCALE GENOMIC DNA]</scope>
    <source>
        <strain evidence="2 3">2117LE</strain>
    </source>
</reference>
<dbReference type="Pfam" id="PF00581">
    <property type="entry name" value="Rhodanese"/>
    <property type="match status" value="1"/>
</dbReference>
<organism evidence="2 3">
    <name type="scientific">Moraxella oculi</name>
    <dbReference type="NCBI Taxonomy" id="2940516"/>
    <lineage>
        <taxon>Bacteria</taxon>
        <taxon>Pseudomonadati</taxon>
        <taxon>Pseudomonadota</taxon>
        <taxon>Gammaproteobacteria</taxon>
        <taxon>Moraxellales</taxon>
        <taxon>Moraxellaceae</taxon>
        <taxon>Moraxella</taxon>
    </lineage>
</organism>
<dbReference type="SUPFAM" id="SSF52821">
    <property type="entry name" value="Rhodanese/Cell cycle control phosphatase"/>
    <property type="match status" value="1"/>
</dbReference>
<dbReference type="EMBL" id="JBJJXE010000002">
    <property type="protein sequence ID" value="MFL1731877.1"/>
    <property type="molecule type" value="Genomic_DNA"/>
</dbReference>
<dbReference type="InterPro" id="IPR001763">
    <property type="entry name" value="Rhodanese-like_dom"/>
</dbReference>
<dbReference type="Proteomes" id="UP001624684">
    <property type="component" value="Unassembled WGS sequence"/>
</dbReference>
<keyword evidence="3" id="KW-1185">Reference proteome</keyword>
<dbReference type="SMART" id="SM00450">
    <property type="entry name" value="RHOD"/>
    <property type="match status" value="1"/>
</dbReference>
<evidence type="ECO:0000313" key="2">
    <source>
        <dbReference type="EMBL" id="MFL1731877.1"/>
    </source>
</evidence>
<dbReference type="InterPro" id="IPR036873">
    <property type="entry name" value="Rhodanese-like_dom_sf"/>
</dbReference>
<dbReference type="Gene3D" id="3.40.250.10">
    <property type="entry name" value="Rhodanese-like domain"/>
    <property type="match status" value="1"/>
</dbReference>
<evidence type="ECO:0000313" key="3">
    <source>
        <dbReference type="Proteomes" id="UP001624684"/>
    </source>
</evidence>